<dbReference type="PROSITE" id="PS51668">
    <property type="entry name" value="TSAA_2"/>
    <property type="match status" value="1"/>
</dbReference>
<dbReference type="InterPro" id="IPR023370">
    <property type="entry name" value="TrmO-like_N"/>
</dbReference>
<dbReference type="Pfam" id="PF01980">
    <property type="entry name" value="TrmO_N"/>
    <property type="match status" value="1"/>
</dbReference>
<evidence type="ECO:0000313" key="4">
    <source>
        <dbReference type="EMBL" id="KUG10030.1"/>
    </source>
</evidence>
<dbReference type="InterPro" id="IPR036414">
    <property type="entry name" value="YaeB_N_sf"/>
</dbReference>
<comment type="caution">
    <text evidence="4">The sequence shown here is derived from an EMBL/GenBank/DDBJ whole genome shotgun (WGS) entry which is preliminary data.</text>
</comment>
<protein>
    <recommendedName>
        <fullName evidence="3">TsaA-like domain-containing protein</fullName>
    </recommendedName>
</protein>
<evidence type="ECO:0000259" key="3">
    <source>
        <dbReference type="PROSITE" id="PS51668"/>
    </source>
</evidence>
<reference evidence="4" key="1">
    <citation type="journal article" date="2015" name="Proc. Natl. Acad. Sci. U.S.A.">
        <title>Networks of energetic and metabolic interactions define dynamics in microbial communities.</title>
        <authorList>
            <person name="Embree M."/>
            <person name="Liu J.K."/>
            <person name="Al-Bassam M.M."/>
            <person name="Zengler K."/>
        </authorList>
    </citation>
    <scope>NUCLEOTIDE SEQUENCE</scope>
</reference>
<dbReference type="EMBL" id="LNQE01001744">
    <property type="protein sequence ID" value="KUG10030.1"/>
    <property type="molecule type" value="Genomic_DNA"/>
</dbReference>
<comment type="similarity">
    <text evidence="2">Belongs to the tRNA methyltransferase O family.</text>
</comment>
<dbReference type="SUPFAM" id="SSF118196">
    <property type="entry name" value="YaeB-like"/>
    <property type="match status" value="1"/>
</dbReference>
<organism evidence="4">
    <name type="scientific">hydrocarbon metagenome</name>
    <dbReference type="NCBI Taxonomy" id="938273"/>
    <lineage>
        <taxon>unclassified sequences</taxon>
        <taxon>metagenomes</taxon>
        <taxon>ecological metagenomes</taxon>
    </lineage>
</organism>
<dbReference type="InterPro" id="IPR036413">
    <property type="entry name" value="YaeB-like_sf"/>
</dbReference>
<accession>A0A0W8ENU5</accession>
<keyword evidence="1" id="KW-0949">S-adenosyl-L-methionine</keyword>
<evidence type="ECO:0000256" key="2">
    <source>
        <dbReference type="ARBA" id="ARBA00033753"/>
    </source>
</evidence>
<gene>
    <name evidence="4" type="ORF">ASZ90_016574</name>
</gene>
<dbReference type="AlphaFoldDB" id="A0A0W8ENU5"/>
<evidence type="ECO:0000256" key="1">
    <source>
        <dbReference type="ARBA" id="ARBA00022691"/>
    </source>
</evidence>
<sequence length="77" mass="8428">MREKICYQPIGIIHTPFADPAGMPIQPAGGESITGTVEVYPDYAAGLKDIEGFSRIILVYHFHRSTASRLEPTSPPN</sequence>
<name>A0A0W8ENU5_9ZZZZ</name>
<proteinExistence type="inferred from homology"/>
<feature type="domain" description="TsaA-like" evidence="3">
    <location>
        <begin position="7"/>
        <end position="77"/>
    </location>
</feature>
<dbReference type="Gene3D" id="2.40.30.70">
    <property type="entry name" value="YaeB-like"/>
    <property type="match status" value="1"/>
</dbReference>